<keyword evidence="9" id="KW-0521">NADP</keyword>
<dbReference type="InterPro" id="IPR013023">
    <property type="entry name" value="KARI"/>
</dbReference>
<dbReference type="NCBIfam" id="NF009940">
    <property type="entry name" value="PRK13403.1"/>
    <property type="match status" value="1"/>
</dbReference>
<comment type="cofactor">
    <cofactor evidence="9">
        <name>Mg(2+)</name>
        <dbReference type="ChEBI" id="CHEBI:18420"/>
    </cofactor>
    <text evidence="9">Binds 2 magnesium ions per subunit.</text>
</comment>
<comment type="catalytic activity">
    <reaction evidence="9">
        <text>(2R)-2,3-dihydroxy-3-methylbutanoate + NADP(+) = (2S)-2-acetolactate + NADPH + H(+)</text>
        <dbReference type="Rhea" id="RHEA:22068"/>
        <dbReference type="ChEBI" id="CHEBI:15378"/>
        <dbReference type="ChEBI" id="CHEBI:49072"/>
        <dbReference type="ChEBI" id="CHEBI:57783"/>
        <dbReference type="ChEBI" id="CHEBI:58349"/>
        <dbReference type="ChEBI" id="CHEBI:58476"/>
        <dbReference type="EC" id="1.1.1.86"/>
    </reaction>
</comment>
<comment type="pathway">
    <text evidence="1 9">Amino-acid biosynthesis; L-valine biosynthesis; L-valine from pyruvate: step 2/4.</text>
</comment>
<evidence type="ECO:0000256" key="8">
    <source>
        <dbReference type="ARBA" id="ARBA00023304"/>
    </source>
</evidence>
<comment type="similarity">
    <text evidence="3 9 10">Belongs to the ketol-acid reductoisomerase family.</text>
</comment>
<dbReference type="GO" id="GO:0009099">
    <property type="term" value="P:L-valine biosynthetic process"/>
    <property type="evidence" value="ECO:0007669"/>
    <property type="project" value="UniProtKB-UniRule"/>
</dbReference>
<comment type="catalytic activity">
    <reaction evidence="9">
        <text>(2R,3R)-2,3-dihydroxy-3-methylpentanoate + NADP(+) = (S)-2-ethyl-2-hydroxy-3-oxobutanoate + NADPH + H(+)</text>
        <dbReference type="Rhea" id="RHEA:13493"/>
        <dbReference type="ChEBI" id="CHEBI:15378"/>
        <dbReference type="ChEBI" id="CHEBI:49256"/>
        <dbReference type="ChEBI" id="CHEBI:49258"/>
        <dbReference type="ChEBI" id="CHEBI:57783"/>
        <dbReference type="ChEBI" id="CHEBI:58349"/>
        <dbReference type="EC" id="1.1.1.86"/>
    </reaction>
</comment>
<dbReference type="Pfam" id="PF07991">
    <property type="entry name" value="KARI_N"/>
    <property type="match status" value="1"/>
</dbReference>
<evidence type="ECO:0000256" key="1">
    <source>
        <dbReference type="ARBA" id="ARBA00004864"/>
    </source>
</evidence>
<dbReference type="PIRSF" id="PIRSF000116">
    <property type="entry name" value="IlvC_gammaproteo"/>
    <property type="match status" value="1"/>
</dbReference>
<dbReference type="HAMAP" id="MF_00435">
    <property type="entry name" value="IlvC"/>
    <property type="match status" value="1"/>
</dbReference>
<feature type="binding site" evidence="9">
    <location>
        <position position="48"/>
    </location>
    <ligand>
        <name>NADP(+)</name>
        <dbReference type="ChEBI" id="CHEBI:58349"/>
    </ligand>
</feature>
<accession>A0AAE4M9H8</accession>
<dbReference type="Pfam" id="PF01450">
    <property type="entry name" value="KARI_C"/>
    <property type="match status" value="1"/>
</dbReference>
<evidence type="ECO:0000256" key="5">
    <source>
        <dbReference type="ARBA" id="ARBA00022723"/>
    </source>
</evidence>
<feature type="binding site" evidence="9 10">
    <location>
        <position position="190"/>
    </location>
    <ligand>
        <name>Mg(2+)</name>
        <dbReference type="ChEBI" id="CHEBI:18420"/>
        <label>1</label>
    </ligand>
</feature>
<feature type="domain" description="KARI N-terminal Rossmann" evidence="11">
    <location>
        <begin position="2"/>
        <end position="181"/>
    </location>
</feature>
<evidence type="ECO:0000256" key="3">
    <source>
        <dbReference type="ARBA" id="ARBA00010318"/>
    </source>
</evidence>
<dbReference type="NCBIfam" id="NF004017">
    <property type="entry name" value="PRK05479.1"/>
    <property type="match status" value="1"/>
</dbReference>
<comment type="caution">
    <text evidence="9 10">Lacks conserved residue(s) required for the propagation of feature annotation.</text>
</comment>
<dbReference type="PANTHER" id="PTHR21371:SF1">
    <property type="entry name" value="KETOL-ACID REDUCTOISOMERASE, MITOCHONDRIAL"/>
    <property type="match status" value="1"/>
</dbReference>
<feature type="binding site" evidence="9 10">
    <location>
        <position position="190"/>
    </location>
    <ligand>
        <name>Mg(2+)</name>
        <dbReference type="ChEBI" id="CHEBI:18420"/>
        <label>2</label>
    </ligand>
</feature>
<feature type="binding site" evidence="9">
    <location>
        <begin position="25"/>
        <end position="28"/>
    </location>
    <ligand>
        <name>NADP(+)</name>
        <dbReference type="ChEBI" id="CHEBI:58349"/>
    </ligand>
</feature>
<dbReference type="EMBL" id="JAWDKA010000001">
    <property type="protein sequence ID" value="MDV0441052.1"/>
    <property type="molecule type" value="Genomic_DNA"/>
</dbReference>
<dbReference type="GO" id="GO:0050661">
    <property type="term" value="F:NADP binding"/>
    <property type="evidence" value="ECO:0007669"/>
    <property type="project" value="InterPro"/>
</dbReference>
<reference evidence="13" key="1">
    <citation type="submission" date="2023-06" db="EMBL/GenBank/DDBJ databases">
        <title>Genome sequence of Methancorpusculaceae sp. Ag1.</title>
        <authorList>
            <person name="Protasov E."/>
            <person name="Platt K."/>
            <person name="Poehlein A."/>
            <person name="Daniel R."/>
            <person name="Brune A."/>
        </authorList>
    </citation>
    <scope>NUCLEOTIDE SEQUENCE</scope>
    <source>
        <strain evidence="13">Ag1</strain>
    </source>
</reference>
<dbReference type="GO" id="GO:0009097">
    <property type="term" value="P:isoleucine biosynthetic process"/>
    <property type="evidence" value="ECO:0007669"/>
    <property type="project" value="UniProtKB-UniRule"/>
</dbReference>
<feature type="binding site" evidence="9">
    <location>
        <position position="133"/>
    </location>
    <ligand>
        <name>NADP(+)</name>
        <dbReference type="ChEBI" id="CHEBI:58349"/>
    </ligand>
</feature>
<evidence type="ECO:0000256" key="6">
    <source>
        <dbReference type="ARBA" id="ARBA00022842"/>
    </source>
</evidence>
<dbReference type="GO" id="GO:0004455">
    <property type="term" value="F:ketol-acid reductoisomerase activity"/>
    <property type="evidence" value="ECO:0007669"/>
    <property type="project" value="UniProtKB-UniRule"/>
</dbReference>
<evidence type="ECO:0000313" key="14">
    <source>
        <dbReference type="Proteomes" id="UP001273136"/>
    </source>
</evidence>
<dbReference type="Gene3D" id="6.10.240.10">
    <property type="match status" value="1"/>
</dbReference>
<keyword evidence="7 9" id="KW-0560">Oxidoreductase</keyword>
<keyword evidence="4 9" id="KW-0028">Amino-acid biosynthesis</keyword>
<keyword evidence="5 9" id="KW-0479">Metal-binding</keyword>
<protein>
    <recommendedName>
        <fullName evidence="9">Ketol-acid reductoisomerase (NADP(+))</fullName>
        <shortName evidence="9">KARI</shortName>
        <ecNumber evidence="9">1.1.1.86</ecNumber>
    </recommendedName>
    <alternativeName>
        <fullName evidence="9">Acetohydroxy-acid isomeroreductase</fullName>
        <shortName evidence="9">AHIR</shortName>
    </alternativeName>
    <alternativeName>
        <fullName evidence="9">Alpha-keto-beta-hydroxylacyl reductoisomerase</fullName>
    </alternativeName>
</protein>
<feature type="binding site" evidence="9">
    <location>
        <position position="251"/>
    </location>
    <ligand>
        <name>substrate</name>
    </ligand>
</feature>
<dbReference type="PROSITE" id="PS51851">
    <property type="entry name" value="KARI_C"/>
    <property type="match status" value="1"/>
</dbReference>
<evidence type="ECO:0000256" key="4">
    <source>
        <dbReference type="ARBA" id="ARBA00022605"/>
    </source>
</evidence>
<dbReference type="NCBIfam" id="TIGR00465">
    <property type="entry name" value="ilvC"/>
    <property type="match status" value="1"/>
</dbReference>
<evidence type="ECO:0000259" key="11">
    <source>
        <dbReference type="PROSITE" id="PS51850"/>
    </source>
</evidence>
<comment type="caution">
    <text evidence="13">The sequence shown here is derived from an EMBL/GenBank/DDBJ whole genome shotgun (WGS) entry which is preliminary data.</text>
</comment>
<name>A0AAE4M9H8_9EURY</name>
<evidence type="ECO:0000256" key="7">
    <source>
        <dbReference type="ARBA" id="ARBA00023002"/>
    </source>
</evidence>
<gene>
    <name evidence="13" type="primary">ilvC_1</name>
    <name evidence="9" type="synonym">ilvC</name>
    <name evidence="13" type="ORF">McpAg1_02310</name>
</gene>
<dbReference type="GO" id="GO:0000287">
    <property type="term" value="F:magnesium ion binding"/>
    <property type="evidence" value="ECO:0007669"/>
    <property type="project" value="UniProtKB-UniRule"/>
</dbReference>
<evidence type="ECO:0000313" key="13">
    <source>
        <dbReference type="EMBL" id="MDV0441052.1"/>
    </source>
</evidence>
<dbReference type="EC" id="1.1.1.86" evidence="9"/>
<dbReference type="AlphaFoldDB" id="A0AAE4M9H8"/>
<dbReference type="InterPro" id="IPR036291">
    <property type="entry name" value="NAD(P)-bd_dom_sf"/>
</dbReference>
<keyword evidence="8 9" id="KW-0100">Branched-chain amino acid biosynthesis</keyword>
<feature type="binding site" evidence="9">
    <location>
        <position position="226"/>
    </location>
    <ligand>
        <name>Mg(2+)</name>
        <dbReference type="ChEBI" id="CHEBI:18420"/>
        <label>2</label>
    </ligand>
</feature>
<dbReference type="SUPFAM" id="SSF48179">
    <property type="entry name" value="6-phosphogluconate dehydrogenase C-terminal domain-like"/>
    <property type="match status" value="1"/>
</dbReference>
<feature type="domain" description="KARI C-terminal knotted" evidence="12">
    <location>
        <begin position="182"/>
        <end position="327"/>
    </location>
</feature>
<evidence type="ECO:0000256" key="9">
    <source>
        <dbReference type="HAMAP-Rule" id="MF_00435"/>
    </source>
</evidence>
<feature type="active site" evidence="9">
    <location>
        <position position="107"/>
    </location>
</feature>
<dbReference type="InterPro" id="IPR008927">
    <property type="entry name" value="6-PGluconate_DH-like_C_sf"/>
</dbReference>
<dbReference type="PANTHER" id="PTHR21371">
    <property type="entry name" value="KETOL-ACID REDUCTOISOMERASE, MITOCHONDRIAL"/>
    <property type="match status" value="1"/>
</dbReference>
<dbReference type="SUPFAM" id="SSF51735">
    <property type="entry name" value="NAD(P)-binding Rossmann-fold domains"/>
    <property type="match status" value="1"/>
</dbReference>
<feature type="binding site" evidence="9 10">
    <location>
        <position position="194"/>
    </location>
    <ligand>
        <name>Mg(2+)</name>
        <dbReference type="ChEBI" id="CHEBI:18420"/>
        <label>1</label>
    </ligand>
</feature>
<evidence type="ECO:0000256" key="2">
    <source>
        <dbReference type="ARBA" id="ARBA00004885"/>
    </source>
</evidence>
<sequence>MLKKYYDADVNWAVIAEKTVAVIGYGSQGRAQAQNLRDSGLAVIVGVRPGKSFETASLDGFTVMPVCDAVAAADVVAMLVPDESAAEIFRRDVLPWTHDGQAIVFAHGFTIHYGQITPPPNLDIIMVAPKGVGPQVRRLYVEGSGAASLIAVHQDVTGHAKQTALAFAKGIGSARSVIMESTFADETETDLFGEQAVICGGVMNLMKAAYETLVAAGYEPEMAYFECMHSLKLIADLLYEGGFTKMHDSVSKTAGYGGLTRGPRMAGPETRAAMKEILAEIRSGAFAREWLLENLVNHPQYTSLVRLEKECGLEKAGEEVRRIISGGK</sequence>
<feature type="binding site" evidence="9">
    <location>
        <position position="52"/>
    </location>
    <ligand>
        <name>NADP(+)</name>
        <dbReference type="ChEBI" id="CHEBI:58349"/>
    </ligand>
</feature>
<dbReference type="InterPro" id="IPR013116">
    <property type="entry name" value="KARI_N"/>
</dbReference>
<dbReference type="InterPro" id="IPR000506">
    <property type="entry name" value="KARI_C"/>
</dbReference>
<evidence type="ECO:0000259" key="12">
    <source>
        <dbReference type="PROSITE" id="PS51851"/>
    </source>
</evidence>
<organism evidence="13 14">
    <name type="scientific">Methanorbis furvi</name>
    <dbReference type="NCBI Taxonomy" id="3028299"/>
    <lineage>
        <taxon>Archaea</taxon>
        <taxon>Methanobacteriati</taxon>
        <taxon>Methanobacteriota</taxon>
        <taxon>Stenosarchaea group</taxon>
        <taxon>Methanomicrobia</taxon>
        <taxon>Methanomicrobiales</taxon>
        <taxon>Methanocorpusculaceae</taxon>
        <taxon>Methanorbis</taxon>
    </lineage>
</organism>
<dbReference type="PROSITE" id="PS51850">
    <property type="entry name" value="KARI_N"/>
    <property type="match status" value="1"/>
</dbReference>
<proteinExistence type="inferred from homology"/>
<keyword evidence="14" id="KW-1185">Reference proteome</keyword>
<comment type="pathway">
    <text evidence="2 9">Amino-acid biosynthesis; L-isoleucine biosynthesis; L-isoleucine from 2-oxobutanoate: step 2/4.</text>
</comment>
<dbReference type="Gene3D" id="3.40.50.720">
    <property type="entry name" value="NAD(P)-binding Rossmann-like Domain"/>
    <property type="match status" value="1"/>
</dbReference>
<dbReference type="Proteomes" id="UP001273136">
    <property type="component" value="Unassembled WGS sequence"/>
</dbReference>
<evidence type="ECO:0000256" key="10">
    <source>
        <dbReference type="PROSITE-ProRule" id="PRU01198"/>
    </source>
</evidence>
<keyword evidence="6 9" id="KW-0460">Magnesium</keyword>
<dbReference type="InterPro" id="IPR014359">
    <property type="entry name" value="KARI_prok"/>
</dbReference>
<comment type="function">
    <text evidence="9">Involved in the biosynthesis of branched-chain amino acids (BCAA). Catalyzes an alkyl-migration followed by a ketol-acid reduction of (S)-2-acetolactate (S2AL) to yield (R)-2,3-dihydroxy-isovalerate. In the isomerase reaction, S2AL is rearranged via a Mg-dependent methyl migration to produce 3-hydroxy-3-methyl-2-ketobutyrate (HMKB). In the reductase reaction, this 2-ketoacid undergoes a metal-dependent reduction by NADPH to yield (R)-2,3-dihydroxy-isovalerate.</text>
</comment>